<dbReference type="PANTHER" id="PTHR22789">
    <property type="entry name" value="FUCULOSE PHOSPHATE ALDOLASE"/>
    <property type="match status" value="1"/>
</dbReference>
<proteinExistence type="predicted"/>
<evidence type="ECO:0000313" key="4">
    <source>
        <dbReference type="EMBL" id="WRQ89238.1"/>
    </source>
</evidence>
<reference evidence="4 5" key="1">
    <citation type="submission" date="2021-08" db="EMBL/GenBank/DDBJ databases">
        <authorList>
            <person name="Zhang D."/>
            <person name="Zhang A."/>
            <person name="Wang L."/>
        </authorList>
    </citation>
    <scope>NUCLEOTIDE SEQUENCE [LARGE SCALE GENOMIC DNA]</scope>
    <source>
        <strain evidence="4 5">WL0086</strain>
    </source>
</reference>
<protein>
    <submittedName>
        <fullName evidence="4">Class II aldolase/adducin family protein</fullName>
    </submittedName>
</protein>
<dbReference type="RefSeq" id="WP_221031105.1">
    <property type="nucleotide sequence ID" value="NZ_CP139781.1"/>
</dbReference>
<sequence length="223" mass="23974">MSNSFFREQIIDTCLALEARGLNQGTSGNVSVRDEAGTGFFLTPSSLPYHQMTPDDIVHVDLASGTITGTRKPSSEYPFHLAILRARPDAQAVVHTHSQHATAVACLRRDLPAVHYLVALFGGAQIRCAPYATFGTDELSANVVAALSDRRAALMANHGLVVIGRNLDEALALTAEAETLAKLYLQTLAAGTPHILPDDEMARVVDRFRDYGYGPVGGMKKGE</sequence>
<evidence type="ECO:0000313" key="5">
    <source>
        <dbReference type="Proteomes" id="UP000738431"/>
    </source>
</evidence>
<keyword evidence="5" id="KW-1185">Reference proteome</keyword>
<evidence type="ECO:0000259" key="3">
    <source>
        <dbReference type="SMART" id="SM01007"/>
    </source>
</evidence>
<dbReference type="InterPro" id="IPR001303">
    <property type="entry name" value="Aldolase_II/adducin_N"/>
</dbReference>
<accession>A0ABZ1CCL8</accession>
<dbReference type="SUPFAM" id="SSF53639">
    <property type="entry name" value="AraD/HMP-PK domain-like"/>
    <property type="match status" value="1"/>
</dbReference>
<dbReference type="EMBL" id="CP139781">
    <property type="protein sequence ID" value="WRQ89238.1"/>
    <property type="molecule type" value="Genomic_DNA"/>
</dbReference>
<feature type="domain" description="Class II aldolase/adducin N-terminal" evidence="3">
    <location>
        <begin position="8"/>
        <end position="185"/>
    </location>
</feature>
<dbReference type="InterPro" id="IPR036409">
    <property type="entry name" value="Aldolase_II/adducin_N_sf"/>
</dbReference>
<keyword evidence="1" id="KW-0479">Metal-binding</keyword>
<gene>
    <name evidence="4" type="ORF">K1X11_007445</name>
</gene>
<keyword evidence="2" id="KW-0456">Lyase</keyword>
<dbReference type="InterPro" id="IPR050197">
    <property type="entry name" value="Aldolase_class_II_sugar_metab"/>
</dbReference>
<dbReference type="Pfam" id="PF00596">
    <property type="entry name" value="Aldolase_II"/>
    <property type="match status" value="1"/>
</dbReference>
<dbReference type="Gene3D" id="3.40.225.10">
    <property type="entry name" value="Class II aldolase/adducin N-terminal domain"/>
    <property type="match status" value="1"/>
</dbReference>
<organism evidence="4 5">
    <name type="scientific">Actomonas aquatica</name>
    <dbReference type="NCBI Taxonomy" id="2866162"/>
    <lineage>
        <taxon>Bacteria</taxon>
        <taxon>Pseudomonadati</taxon>
        <taxon>Verrucomicrobiota</taxon>
        <taxon>Opitutia</taxon>
        <taxon>Opitutales</taxon>
        <taxon>Opitutaceae</taxon>
        <taxon>Actomonas</taxon>
    </lineage>
</organism>
<dbReference type="Proteomes" id="UP000738431">
    <property type="component" value="Chromosome"/>
</dbReference>
<dbReference type="SMART" id="SM01007">
    <property type="entry name" value="Aldolase_II"/>
    <property type="match status" value="1"/>
</dbReference>
<evidence type="ECO:0000256" key="1">
    <source>
        <dbReference type="ARBA" id="ARBA00022723"/>
    </source>
</evidence>
<evidence type="ECO:0000256" key="2">
    <source>
        <dbReference type="ARBA" id="ARBA00023239"/>
    </source>
</evidence>
<name>A0ABZ1CCL8_9BACT</name>
<dbReference type="PANTHER" id="PTHR22789:SF0">
    <property type="entry name" value="3-OXO-TETRONATE 4-PHOSPHATE DECARBOXYLASE-RELATED"/>
    <property type="match status" value="1"/>
</dbReference>
<reference evidence="4 5" key="2">
    <citation type="submission" date="2023-12" db="EMBL/GenBank/DDBJ databases">
        <title>Description of an unclassified Opitutus bacterium of Verrucomicrobiota.</title>
        <authorList>
            <person name="Zhang D.-F."/>
        </authorList>
    </citation>
    <scope>NUCLEOTIDE SEQUENCE [LARGE SCALE GENOMIC DNA]</scope>
    <source>
        <strain evidence="4 5">WL0086</strain>
    </source>
</reference>